<evidence type="ECO:0000259" key="5">
    <source>
        <dbReference type="Pfam" id="PF00905"/>
    </source>
</evidence>
<comment type="caution">
    <text evidence="7">The sequence shown here is derived from an EMBL/GenBank/DDBJ whole genome shotgun (WGS) entry which is preliminary data.</text>
</comment>
<dbReference type="InterPro" id="IPR050515">
    <property type="entry name" value="Beta-lactam/transpept"/>
</dbReference>
<dbReference type="Pfam" id="PF03717">
    <property type="entry name" value="PBP_dimer"/>
    <property type="match status" value="1"/>
</dbReference>
<evidence type="ECO:0000256" key="1">
    <source>
        <dbReference type="ARBA" id="ARBA00004370"/>
    </source>
</evidence>
<organism evidence="7 8">
    <name type="scientific">Roseinatronobacter alkalisoli</name>
    <dbReference type="NCBI Taxonomy" id="3028235"/>
    <lineage>
        <taxon>Bacteria</taxon>
        <taxon>Pseudomonadati</taxon>
        <taxon>Pseudomonadota</taxon>
        <taxon>Alphaproteobacteria</taxon>
        <taxon>Rhodobacterales</taxon>
        <taxon>Paracoccaceae</taxon>
        <taxon>Roseinatronobacter</taxon>
    </lineage>
</organism>
<evidence type="ECO:0000256" key="4">
    <source>
        <dbReference type="SAM" id="Phobius"/>
    </source>
</evidence>
<feature type="domain" description="Penicillin-binding protein dimerisation" evidence="6">
    <location>
        <begin position="86"/>
        <end position="223"/>
    </location>
</feature>
<dbReference type="SUPFAM" id="SSF56601">
    <property type="entry name" value="beta-lactamase/transpeptidase-like"/>
    <property type="match status" value="1"/>
</dbReference>
<dbReference type="SUPFAM" id="SSF56519">
    <property type="entry name" value="Penicillin binding protein dimerisation domain"/>
    <property type="match status" value="1"/>
</dbReference>
<dbReference type="Proteomes" id="UP001431784">
    <property type="component" value="Unassembled WGS sequence"/>
</dbReference>
<evidence type="ECO:0000313" key="8">
    <source>
        <dbReference type="Proteomes" id="UP001431784"/>
    </source>
</evidence>
<keyword evidence="8" id="KW-1185">Reference proteome</keyword>
<dbReference type="RefSeq" id="WP_274351394.1">
    <property type="nucleotide sequence ID" value="NZ_JAQZSM010000004.1"/>
</dbReference>
<reference evidence="7" key="1">
    <citation type="submission" date="2023-02" db="EMBL/GenBank/DDBJ databases">
        <title>Description of Roseinatronobacter alkalisoli sp. nov., an alkaliphilic bacerium isolated from soda soil.</title>
        <authorList>
            <person name="Wei W."/>
        </authorList>
    </citation>
    <scope>NUCLEOTIDE SEQUENCE</scope>
    <source>
        <strain evidence="7">HJB301</strain>
    </source>
</reference>
<proteinExistence type="predicted"/>
<dbReference type="Gene3D" id="3.30.450.330">
    <property type="match status" value="1"/>
</dbReference>
<keyword evidence="2" id="KW-0645">Protease</keyword>
<keyword evidence="2" id="KW-0378">Hydrolase</keyword>
<protein>
    <submittedName>
        <fullName evidence="7">Penicillin-binding protein 2</fullName>
    </submittedName>
</protein>
<evidence type="ECO:0000313" key="7">
    <source>
        <dbReference type="EMBL" id="MDD7970711.1"/>
    </source>
</evidence>
<gene>
    <name evidence="7" type="ORF">PUT78_06340</name>
</gene>
<dbReference type="PANTHER" id="PTHR30627">
    <property type="entry name" value="PEPTIDOGLYCAN D,D-TRANSPEPTIDASE"/>
    <property type="match status" value="1"/>
</dbReference>
<evidence type="ECO:0000259" key="6">
    <source>
        <dbReference type="Pfam" id="PF03717"/>
    </source>
</evidence>
<sequence length="598" mass="65013">MIRTPLRPLARVLKARETGENPDHIEQENRRLRLESMRDAARSQAEGRLLTLALLFVCGFVLLGARMGLLAATEPLEMSVGMVEDISSARADIVDREGRVLATNLPTHALYAETRRMVDPVRAARELARIFPDIDADRMAARFTDPQRRFIWIRTQLSPEQQQAVHDIGEPGLLFGPRDMRVYPNGRMAAHVLGGARFGQQGVRAAEILGVAGTELYFDSRLRDPGQLRAPLHLSLDLTVQATVTEVLEGGMHMLNAKGASAVLMDVYTGEVISLVSLPDFDPNLRPAPPTEGEPADSPLFNRAVQGYYELGSVMKSFAVAQALDAGTVTPRTMIDTRGPLTWGRFRINDFRNYGAQLSVTDVMVKSSNIGTARIMQALGAEAQQTFLRKFGFLDPAPIELAEAARSRPLLPDRWSDLSVMTISYGHGLSTSPLALAAGYASLVNGGRKIQPTLLRQDNVQAGEQVISSQTSQQMRLLLHQVVQQGTASFARISGYPVGGKTGSADKPGPRGGYMKDAVLATFASVFPSHDPRYVLIVTLDEGADTTGPEPRRTAGWTAVPVSAEITRRVAPLLDIRPMRLEAVNAAFAATSLTPAGH</sequence>
<accession>A0ABT5T8M4</accession>
<keyword evidence="3 4" id="KW-0472">Membrane</keyword>
<comment type="subcellular location">
    <subcellularLocation>
        <location evidence="1">Membrane</location>
    </subcellularLocation>
</comment>
<keyword evidence="4" id="KW-1133">Transmembrane helix</keyword>
<dbReference type="Gene3D" id="3.40.710.10">
    <property type="entry name" value="DD-peptidase/beta-lactamase superfamily"/>
    <property type="match status" value="1"/>
</dbReference>
<dbReference type="EMBL" id="JAQZSM010000004">
    <property type="protein sequence ID" value="MDD7970711.1"/>
    <property type="molecule type" value="Genomic_DNA"/>
</dbReference>
<name>A0ABT5T8M4_9RHOB</name>
<dbReference type="InterPro" id="IPR012338">
    <property type="entry name" value="Beta-lactam/transpept-like"/>
</dbReference>
<dbReference type="InterPro" id="IPR036138">
    <property type="entry name" value="PBP_dimer_sf"/>
</dbReference>
<feature type="transmembrane region" description="Helical" evidence="4">
    <location>
        <begin position="49"/>
        <end position="69"/>
    </location>
</feature>
<dbReference type="Pfam" id="PF00905">
    <property type="entry name" value="Transpeptidase"/>
    <property type="match status" value="1"/>
</dbReference>
<keyword evidence="2" id="KW-0121">Carboxypeptidase</keyword>
<dbReference type="PANTHER" id="PTHR30627:SF1">
    <property type="entry name" value="PEPTIDOGLYCAN D,D-TRANSPEPTIDASE FTSI"/>
    <property type="match status" value="1"/>
</dbReference>
<evidence type="ECO:0000256" key="2">
    <source>
        <dbReference type="ARBA" id="ARBA00022645"/>
    </source>
</evidence>
<dbReference type="InterPro" id="IPR001460">
    <property type="entry name" value="PCN-bd_Tpept"/>
</dbReference>
<keyword evidence="4" id="KW-0812">Transmembrane</keyword>
<feature type="domain" description="Penicillin-binding protein transpeptidase" evidence="5">
    <location>
        <begin position="261"/>
        <end position="544"/>
    </location>
</feature>
<dbReference type="InterPro" id="IPR005311">
    <property type="entry name" value="PBP_dimer"/>
</dbReference>
<dbReference type="Gene3D" id="3.90.1310.10">
    <property type="entry name" value="Penicillin-binding protein 2a (Domain 2)"/>
    <property type="match status" value="1"/>
</dbReference>
<evidence type="ECO:0000256" key="3">
    <source>
        <dbReference type="ARBA" id="ARBA00023136"/>
    </source>
</evidence>